<proteinExistence type="predicted"/>
<keyword evidence="1" id="KW-0732">Signal</keyword>
<reference evidence="2" key="1">
    <citation type="submission" date="2020-11" db="EMBL/GenBank/DDBJ databases">
        <title>Chlorella ohadii genome sequencing and assembly.</title>
        <authorList>
            <person name="Murik O."/>
            <person name="Treves H."/>
            <person name="Kedem I."/>
            <person name="Shotland Y."/>
            <person name="Kaplan A."/>
        </authorList>
    </citation>
    <scope>NUCLEOTIDE SEQUENCE</scope>
    <source>
        <strain evidence="2">1</strain>
    </source>
</reference>
<keyword evidence="3" id="KW-1185">Reference proteome</keyword>
<comment type="caution">
    <text evidence="2">The sequence shown here is derived from an EMBL/GenBank/DDBJ whole genome shotgun (WGS) entry which is preliminary data.</text>
</comment>
<organism evidence="2 3">
    <name type="scientific">Chlorella ohadii</name>
    <dbReference type="NCBI Taxonomy" id="2649997"/>
    <lineage>
        <taxon>Eukaryota</taxon>
        <taxon>Viridiplantae</taxon>
        <taxon>Chlorophyta</taxon>
        <taxon>core chlorophytes</taxon>
        <taxon>Trebouxiophyceae</taxon>
        <taxon>Chlorellales</taxon>
        <taxon>Chlorellaceae</taxon>
        <taxon>Chlorella clade</taxon>
        <taxon>Chlorella</taxon>
    </lineage>
</organism>
<dbReference type="GO" id="GO:0005230">
    <property type="term" value="F:extracellular ligand-gated monoatomic ion channel activity"/>
    <property type="evidence" value="ECO:0007669"/>
    <property type="project" value="InterPro"/>
</dbReference>
<evidence type="ECO:0000256" key="1">
    <source>
        <dbReference type="SAM" id="SignalP"/>
    </source>
</evidence>
<dbReference type="Gene3D" id="2.70.170.10">
    <property type="entry name" value="Neurotransmitter-gated ion-channel ligand-binding domain"/>
    <property type="match status" value="1"/>
</dbReference>
<dbReference type="Proteomes" id="UP001205105">
    <property type="component" value="Unassembled WGS sequence"/>
</dbReference>
<accession>A0AAD5DEF3</accession>
<dbReference type="GO" id="GO:0016020">
    <property type="term" value="C:membrane"/>
    <property type="evidence" value="ECO:0007669"/>
    <property type="project" value="InterPro"/>
</dbReference>
<dbReference type="AlphaFoldDB" id="A0AAD5DEF3"/>
<dbReference type="SUPFAM" id="SSF63712">
    <property type="entry name" value="Nicotinic receptor ligand binding domain-like"/>
    <property type="match status" value="1"/>
</dbReference>
<evidence type="ECO:0000313" key="3">
    <source>
        <dbReference type="Proteomes" id="UP001205105"/>
    </source>
</evidence>
<protein>
    <submittedName>
        <fullName evidence="2">Uncharacterized protein</fullName>
    </submittedName>
</protein>
<feature type="signal peptide" evidence="1">
    <location>
        <begin position="1"/>
        <end position="35"/>
    </location>
</feature>
<sequence>MELCCRWHWRSLLALPLSLAVAVLLLAAAVPPAAAQMLSPLAGQNSPNLNTTEVFMSVYLDRLLEVDEKNYRHSEILYFLLTWNDPDAAATIADNTARWKAGQAGCDRQCSDFAGNITCCDGIFLPSLTFANAYAFPQDRPSQDRILAVAAPNNSVAWMVYVQVSCYQPLKLQHFPFDSFDLVVDLTLQNTWGPNHPGIRLLPSSAGTTLTASGAGDAVSQWKIDYITLQADSTPAPGQQFFAMASALQSNPADPLGLTTTSAPFLRALMPGVVEPPLQRQNMSHVGVMLAPFGLCCSIGRFAAGCSR</sequence>
<dbReference type="EMBL" id="JADXDR010000184">
    <property type="protein sequence ID" value="KAI7836530.1"/>
    <property type="molecule type" value="Genomic_DNA"/>
</dbReference>
<name>A0AAD5DEF3_9CHLO</name>
<evidence type="ECO:0000313" key="2">
    <source>
        <dbReference type="EMBL" id="KAI7836530.1"/>
    </source>
</evidence>
<dbReference type="InterPro" id="IPR036734">
    <property type="entry name" value="Neur_chan_lig-bd_sf"/>
</dbReference>
<gene>
    <name evidence="2" type="ORF">COHA_009630</name>
</gene>
<feature type="chain" id="PRO_5041975371" evidence="1">
    <location>
        <begin position="36"/>
        <end position="308"/>
    </location>
</feature>